<gene>
    <name evidence="2" type="ordered locus">AciX9_1808</name>
</gene>
<sequence length="46" mass="5062">MKMMVAGLVGWVRLDVVKDERVKVVDTAITVLGTMLVAVSFVIWKG</sequence>
<accession>E8WZG8</accession>
<protein>
    <submittedName>
        <fullName evidence="2">Uncharacterized protein</fullName>
    </submittedName>
</protein>
<dbReference type="PaxDb" id="1198114-AciX9_1808"/>
<dbReference type="KEGG" id="acm:AciX9_1808"/>
<evidence type="ECO:0000313" key="2">
    <source>
        <dbReference type="EMBL" id="ADW68856.1"/>
    </source>
</evidence>
<dbReference type="HOGENOM" id="CLU_3184267_0_0_0"/>
<dbReference type="EMBL" id="CP002480">
    <property type="protein sequence ID" value="ADW68856.1"/>
    <property type="molecule type" value="Genomic_DNA"/>
</dbReference>
<name>E8WZG8_GRATM</name>
<evidence type="ECO:0000313" key="3">
    <source>
        <dbReference type="Proteomes" id="UP000000343"/>
    </source>
</evidence>
<evidence type="ECO:0000256" key="1">
    <source>
        <dbReference type="SAM" id="Phobius"/>
    </source>
</evidence>
<dbReference type="RefSeq" id="WP_013580175.1">
    <property type="nucleotide sequence ID" value="NC_015064.1"/>
</dbReference>
<dbReference type="Proteomes" id="UP000000343">
    <property type="component" value="Chromosome"/>
</dbReference>
<keyword evidence="1" id="KW-1133">Transmembrane helix</keyword>
<proteinExistence type="predicted"/>
<organism evidence="3">
    <name type="scientific">Granulicella tundricola (strain ATCC BAA-1859 / DSM 23138 / MP5ACTX9)</name>
    <dbReference type="NCBI Taxonomy" id="1198114"/>
    <lineage>
        <taxon>Bacteria</taxon>
        <taxon>Pseudomonadati</taxon>
        <taxon>Acidobacteriota</taxon>
        <taxon>Terriglobia</taxon>
        <taxon>Terriglobales</taxon>
        <taxon>Acidobacteriaceae</taxon>
        <taxon>Granulicella</taxon>
    </lineage>
</organism>
<keyword evidence="1" id="KW-0472">Membrane</keyword>
<keyword evidence="1" id="KW-0812">Transmembrane</keyword>
<reference evidence="3" key="1">
    <citation type="submission" date="2011-01" db="EMBL/GenBank/DDBJ databases">
        <title>Complete sequence of chromosome of Acidobacterium sp. MP5ACTX9.</title>
        <authorList>
            <consortium name="US DOE Joint Genome Institute"/>
            <person name="Lucas S."/>
            <person name="Copeland A."/>
            <person name="Lapidus A."/>
            <person name="Cheng J.-F."/>
            <person name="Goodwin L."/>
            <person name="Pitluck S."/>
            <person name="Teshima H."/>
            <person name="Detter J.C."/>
            <person name="Han C."/>
            <person name="Tapia R."/>
            <person name="Land M."/>
            <person name="Hauser L."/>
            <person name="Kyrpides N."/>
            <person name="Ivanova N."/>
            <person name="Ovchinnikova G."/>
            <person name="Pagani I."/>
            <person name="Rawat S.R."/>
            <person name="Mannisto M."/>
            <person name="Haggblom M.M."/>
            <person name="Woyke T."/>
        </authorList>
    </citation>
    <scope>NUCLEOTIDE SEQUENCE [LARGE SCALE GENOMIC DNA]</scope>
    <source>
        <strain evidence="3">MP5ACTX9</strain>
    </source>
</reference>
<dbReference type="AlphaFoldDB" id="E8WZG8"/>
<keyword evidence="3" id="KW-1185">Reference proteome</keyword>
<feature type="transmembrane region" description="Helical" evidence="1">
    <location>
        <begin position="24"/>
        <end position="44"/>
    </location>
</feature>